<organism evidence="4 5">
    <name type="scientific">Anaerobacillus alkalilacustris</name>
    <dbReference type="NCBI Taxonomy" id="393763"/>
    <lineage>
        <taxon>Bacteria</taxon>
        <taxon>Bacillati</taxon>
        <taxon>Bacillota</taxon>
        <taxon>Bacilli</taxon>
        <taxon>Bacillales</taxon>
        <taxon>Bacillaceae</taxon>
        <taxon>Anaerobacillus</taxon>
    </lineage>
</organism>
<name>A0A1S2LZQ4_9BACI</name>
<dbReference type="InterPro" id="IPR036390">
    <property type="entry name" value="WH_DNA-bd_sf"/>
</dbReference>
<dbReference type="PROSITE" id="PS01332">
    <property type="entry name" value="HTH_RRF2_1"/>
    <property type="match status" value="1"/>
</dbReference>
<dbReference type="EMBL" id="MLQR01000001">
    <property type="protein sequence ID" value="OIJ17197.1"/>
    <property type="molecule type" value="Genomic_DNA"/>
</dbReference>
<proteinExistence type="predicted"/>
<comment type="caution">
    <text evidence="4">The sequence shown here is derived from an EMBL/GenBank/DDBJ whole genome shotgun (WGS) entry which is preliminary data.</text>
</comment>
<protein>
    <recommendedName>
        <fullName evidence="3">HTH-type transcriptional regulator NsrR</fullName>
    </recommendedName>
</protein>
<dbReference type="SUPFAM" id="SSF46785">
    <property type="entry name" value="Winged helix' DNA-binding domain"/>
    <property type="match status" value="1"/>
</dbReference>
<evidence type="ECO:0000256" key="1">
    <source>
        <dbReference type="ARBA" id="ARBA00023125"/>
    </source>
</evidence>
<evidence type="ECO:0000313" key="4">
    <source>
        <dbReference type="EMBL" id="OIJ17197.1"/>
    </source>
</evidence>
<gene>
    <name evidence="4" type="ORF">BKP37_01300</name>
</gene>
<evidence type="ECO:0000256" key="2">
    <source>
        <dbReference type="ARBA" id="ARBA00034078"/>
    </source>
</evidence>
<dbReference type="Pfam" id="PF02082">
    <property type="entry name" value="Rrf2"/>
    <property type="match status" value="1"/>
</dbReference>
<dbReference type="InterPro" id="IPR000944">
    <property type="entry name" value="Tscrpt_reg_Rrf2"/>
</dbReference>
<dbReference type="GO" id="GO:0003700">
    <property type="term" value="F:DNA-binding transcription factor activity"/>
    <property type="evidence" value="ECO:0007669"/>
    <property type="project" value="TreeGrafter"/>
</dbReference>
<dbReference type="InterPro" id="IPR036388">
    <property type="entry name" value="WH-like_DNA-bd_sf"/>
</dbReference>
<dbReference type="GO" id="GO:0003677">
    <property type="term" value="F:DNA binding"/>
    <property type="evidence" value="ECO:0007669"/>
    <property type="project" value="UniProtKB-KW"/>
</dbReference>
<dbReference type="NCBIfam" id="TIGR00738">
    <property type="entry name" value="rrf2_super"/>
    <property type="match status" value="1"/>
</dbReference>
<dbReference type="InterPro" id="IPR030489">
    <property type="entry name" value="TR_Rrf2-type_CS"/>
</dbReference>
<reference evidence="4 5" key="1">
    <citation type="submission" date="2016-10" db="EMBL/GenBank/DDBJ databases">
        <title>Draft genome sequences of four alkaliphilic bacteria belonging to the Anaerobacillus genus.</title>
        <authorList>
            <person name="Bassil N.M."/>
            <person name="Lloyd J.R."/>
        </authorList>
    </citation>
    <scope>NUCLEOTIDE SEQUENCE [LARGE SCALE GENOMIC DNA]</scope>
    <source>
        <strain evidence="4 5">DSM 18345</strain>
    </source>
</reference>
<keyword evidence="5" id="KW-1185">Reference proteome</keyword>
<keyword evidence="1" id="KW-0238">DNA-binding</keyword>
<dbReference type="RefSeq" id="WP_071307923.1">
    <property type="nucleotide sequence ID" value="NZ_MLQR01000001.1"/>
</dbReference>
<evidence type="ECO:0000313" key="5">
    <source>
        <dbReference type="Proteomes" id="UP000179524"/>
    </source>
</evidence>
<dbReference type="PANTHER" id="PTHR33221:SF4">
    <property type="entry name" value="HTH-TYPE TRANSCRIPTIONAL REPRESSOR NSRR"/>
    <property type="match status" value="1"/>
</dbReference>
<dbReference type="OrthoDB" id="9795923at2"/>
<dbReference type="PROSITE" id="PS51197">
    <property type="entry name" value="HTH_RRF2_2"/>
    <property type="match status" value="1"/>
</dbReference>
<evidence type="ECO:0000256" key="3">
    <source>
        <dbReference type="ARBA" id="ARBA00040173"/>
    </source>
</evidence>
<dbReference type="Proteomes" id="UP000179524">
    <property type="component" value="Unassembled WGS sequence"/>
</dbReference>
<dbReference type="GO" id="GO:0005829">
    <property type="term" value="C:cytosol"/>
    <property type="evidence" value="ECO:0007669"/>
    <property type="project" value="TreeGrafter"/>
</dbReference>
<comment type="cofactor">
    <cofactor evidence="2">
        <name>[2Fe-2S] cluster</name>
        <dbReference type="ChEBI" id="CHEBI:190135"/>
    </cofactor>
</comment>
<dbReference type="Gene3D" id="1.10.10.10">
    <property type="entry name" value="Winged helix-like DNA-binding domain superfamily/Winged helix DNA-binding domain"/>
    <property type="match status" value="1"/>
</dbReference>
<dbReference type="AlphaFoldDB" id="A0A1S2LZQ4"/>
<sequence length="152" mass="17238">MQLTTYTDYSLRLLIFLGTQPEGKLSSIKEISNIYGISNNHLSKIVYELAQLGLIKTIRGRNGGIKLAKSPREINIGWVIRQTEDNLDLVECFNKEHNRCIITSACGLKHVLKEALQAYFQILYTYTLEDVIVNSGSFKTLFHSEPIDKTNS</sequence>
<accession>A0A1S2LZQ4</accession>
<dbReference type="PANTHER" id="PTHR33221">
    <property type="entry name" value="WINGED HELIX-TURN-HELIX TRANSCRIPTIONAL REGULATOR, RRF2 FAMILY"/>
    <property type="match status" value="1"/>
</dbReference>